<dbReference type="InterPro" id="IPR003084">
    <property type="entry name" value="HDAC_I/II"/>
</dbReference>
<dbReference type="InterPro" id="IPR037138">
    <property type="entry name" value="His_deacetylse_dom_sf"/>
</dbReference>
<keyword evidence="2" id="KW-0156">Chromatin regulator</keyword>
<dbReference type="PRINTS" id="PR01271">
    <property type="entry name" value="HISDACETLASE"/>
</dbReference>
<sequence length="87" mass="9168">MVESSSVATSGASLPTAPDGKKRQNCPVFDGIFEFCQASAGGSIGAAVKLNRQDADIAINWADGLHSIANKKRSLGFCYSIIMSWDS</sequence>
<dbReference type="Gene3D" id="3.40.800.20">
    <property type="entry name" value="Histone deacetylase domain"/>
    <property type="match status" value="1"/>
</dbReference>
<name>A0ABQ4WGS8_9ASTR</name>
<dbReference type="EMBL" id="BQNB010016345">
    <property type="protein sequence ID" value="GJT50712.1"/>
    <property type="molecule type" value="Genomic_DNA"/>
</dbReference>
<dbReference type="Proteomes" id="UP001151760">
    <property type="component" value="Unassembled WGS sequence"/>
</dbReference>
<reference evidence="4" key="1">
    <citation type="journal article" date="2022" name="Int. J. Mol. Sci.">
        <title>Draft Genome of Tanacetum Coccineum: Genomic Comparison of Closely Related Tanacetum-Family Plants.</title>
        <authorList>
            <person name="Yamashiro T."/>
            <person name="Shiraishi A."/>
            <person name="Nakayama K."/>
            <person name="Satake H."/>
        </authorList>
    </citation>
    <scope>NUCLEOTIDE SEQUENCE</scope>
</reference>
<evidence type="ECO:0000313" key="6">
    <source>
        <dbReference type="Proteomes" id="UP001151760"/>
    </source>
</evidence>
<protein>
    <submittedName>
        <fullName evidence="4">Histone deacetylase 6</fullName>
    </submittedName>
</protein>
<organism evidence="4 6">
    <name type="scientific">Tanacetum coccineum</name>
    <dbReference type="NCBI Taxonomy" id="301880"/>
    <lineage>
        <taxon>Eukaryota</taxon>
        <taxon>Viridiplantae</taxon>
        <taxon>Streptophyta</taxon>
        <taxon>Embryophyta</taxon>
        <taxon>Tracheophyta</taxon>
        <taxon>Spermatophyta</taxon>
        <taxon>Magnoliopsida</taxon>
        <taxon>eudicotyledons</taxon>
        <taxon>Gunneridae</taxon>
        <taxon>Pentapetalae</taxon>
        <taxon>asterids</taxon>
        <taxon>campanulids</taxon>
        <taxon>Asterales</taxon>
        <taxon>Asteraceae</taxon>
        <taxon>Asteroideae</taxon>
        <taxon>Anthemideae</taxon>
        <taxon>Anthemidinae</taxon>
        <taxon>Tanacetum</taxon>
    </lineage>
</organism>
<feature type="region of interest" description="Disordered" evidence="3">
    <location>
        <begin position="1"/>
        <end position="23"/>
    </location>
</feature>
<gene>
    <name evidence="4" type="ORF">Tco_0625381</name>
    <name evidence="5" type="ORF">Tco_0976869</name>
</gene>
<evidence type="ECO:0000256" key="3">
    <source>
        <dbReference type="SAM" id="MobiDB-lite"/>
    </source>
</evidence>
<keyword evidence="1" id="KW-0678">Repressor</keyword>
<keyword evidence="6" id="KW-1185">Reference proteome</keyword>
<evidence type="ECO:0000313" key="5">
    <source>
        <dbReference type="EMBL" id="GJT50712.1"/>
    </source>
</evidence>
<evidence type="ECO:0000256" key="1">
    <source>
        <dbReference type="ARBA" id="ARBA00022491"/>
    </source>
</evidence>
<dbReference type="InterPro" id="IPR023696">
    <property type="entry name" value="Ureohydrolase_dom_sf"/>
</dbReference>
<dbReference type="EMBL" id="BQNB010008626">
    <property type="protein sequence ID" value="GJS52019.1"/>
    <property type="molecule type" value="Genomic_DNA"/>
</dbReference>
<dbReference type="SUPFAM" id="SSF52768">
    <property type="entry name" value="Arginase/deacetylase"/>
    <property type="match status" value="1"/>
</dbReference>
<proteinExistence type="predicted"/>
<feature type="compositionally biased region" description="Polar residues" evidence="3">
    <location>
        <begin position="1"/>
        <end position="13"/>
    </location>
</feature>
<evidence type="ECO:0000313" key="4">
    <source>
        <dbReference type="EMBL" id="GJS52019.1"/>
    </source>
</evidence>
<accession>A0ABQ4WGS8</accession>
<reference evidence="4" key="2">
    <citation type="submission" date="2022-01" db="EMBL/GenBank/DDBJ databases">
        <authorList>
            <person name="Yamashiro T."/>
            <person name="Shiraishi A."/>
            <person name="Satake H."/>
            <person name="Nakayama K."/>
        </authorList>
    </citation>
    <scope>NUCLEOTIDE SEQUENCE</scope>
</reference>
<evidence type="ECO:0000256" key="2">
    <source>
        <dbReference type="ARBA" id="ARBA00022853"/>
    </source>
</evidence>
<comment type="caution">
    <text evidence="4">The sequence shown here is derived from an EMBL/GenBank/DDBJ whole genome shotgun (WGS) entry which is preliminary data.</text>
</comment>